<protein>
    <submittedName>
        <fullName evidence="2">Uncharacterized protein</fullName>
    </submittedName>
</protein>
<feature type="compositionally biased region" description="Acidic residues" evidence="1">
    <location>
        <begin position="1"/>
        <end position="11"/>
    </location>
</feature>
<evidence type="ECO:0000313" key="3">
    <source>
        <dbReference type="Proteomes" id="UP000799764"/>
    </source>
</evidence>
<gene>
    <name evidence="2" type="ORF">P171DRAFT_26527</name>
</gene>
<dbReference type="AlphaFoldDB" id="A0A9P4PIW1"/>
<sequence length="246" mass="27539">MQHPDDDDDGADTGGHGDGGEENDEILYPDSDSDDGGMEPRQNNDGQQEIALAELMRDVSKVDKGAGLYRIALAQPHRDFYDPNTERQFCEWAIKSAILATEDKADPLVFVPDLPEAMQSTTRVARFREIPEIIEKIKAISNPDRIRGSVPPDEEIRKETKDLPSRFALKSYVRDSTQETASTGIVDMSSNLYGIYHGDGEQRWTTSEPRTRCTLRPTLRVTNTDSSICPDTGKLSIRCCRTYARL</sequence>
<comment type="caution">
    <text evidence="2">The sequence shown here is derived from an EMBL/GenBank/DDBJ whole genome shotgun (WGS) entry which is preliminary data.</text>
</comment>
<organism evidence="2 3">
    <name type="scientific">Karstenula rhodostoma CBS 690.94</name>
    <dbReference type="NCBI Taxonomy" id="1392251"/>
    <lineage>
        <taxon>Eukaryota</taxon>
        <taxon>Fungi</taxon>
        <taxon>Dikarya</taxon>
        <taxon>Ascomycota</taxon>
        <taxon>Pezizomycotina</taxon>
        <taxon>Dothideomycetes</taxon>
        <taxon>Pleosporomycetidae</taxon>
        <taxon>Pleosporales</taxon>
        <taxon>Massarineae</taxon>
        <taxon>Didymosphaeriaceae</taxon>
        <taxon>Karstenula</taxon>
    </lineage>
</organism>
<name>A0A9P4PIW1_9PLEO</name>
<proteinExistence type="predicted"/>
<keyword evidence="3" id="KW-1185">Reference proteome</keyword>
<feature type="compositionally biased region" description="Acidic residues" evidence="1">
    <location>
        <begin position="20"/>
        <end position="37"/>
    </location>
</feature>
<feature type="region of interest" description="Disordered" evidence="1">
    <location>
        <begin position="1"/>
        <end position="44"/>
    </location>
</feature>
<reference evidence="2" key="1">
    <citation type="journal article" date="2020" name="Stud. Mycol.">
        <title>101 Dothideomycetes genomes: a test case for predicting lifestyles and emergence of pathogens.</title>
        <authorList>
            <person name="Haridas S."/>
            <person name="Albert R."/>
            <person name="Binder M."/>
            <person name="Bloem J."/>
            <person name="Labutti K."/>
            <person name="Salamov A."/>
            <person name="Andreopoulos B."/>
            <person name="Baker S."/>
            <person name="Barry K."/>
            <person name="Bills G."/>
            <person name="Bluhm B."/>
            <person name="Cannon C."/>
            <person name="Castanera R."/>
            <person name="Culley D."/>
            <person name="Daum C."/>
            <person name="Ezra D."/>
            <person name="Gonzalez J."/>
            <person name="Henrissat B."/>
            <person name="Kuo A."/>
            <person name="Liang C."/>
            <person name="Lipzen A."/>
            <person name="Lutzoni F."/>
            <person name="Magnuson J."/>
            <person name="Mondo S."/>
            <person name="Nolan M."/>
            <person name="Ohm R."/>
            <person name="Pangilinan J."/>
            <person name="Park H.-J."/>
            <person name="Ramirez L."/>
            <person name="Alfaro M."/>
            <person name="Sun H."/>
            <person name="Tritt A."/>
            <person name="Yoshinaga Y."/>
            <person name="Zwiers L.-H."/>
            <person name="Turgeon B."/>
            <person name="Goodwin S."/>
            <person name="Spatafora J."/>
            <person name="Crous P."/>
            <person name="Grigoriev I."/>
        </authorList>
    </citation>
    <scope>NUCLEOTIDE SEQUENCE</scope>
    <source>
        <strain evidence="2">CBS 690.94</strain>
    </source>
</reference>
<evidence type="ECO:0000313" key="2">
    <source>
        <dbReference type="EMBL" id="KAF2444133.1"/>
    </source>
</evidence>
<accession>A0A9P4PIW1</accession>
<evidence type="ECO:0000256" key="1">
    <source>
        <dbReference type="SAM" id="MobiDB-lite"/>
    </source>
</evidence>
<dbReference type="EMBL" id="MU001501">
    <property type="protein sequence ID" value="KAF2444133.1"/>
    <property type="molecule type" value="Genomic_DNA"/>
</dbReference>
<dbReference type="Proteomes" id="UP000799764">
    <property type="component" value="Unassembled WGS sequence"/>
</dbReference>